<name>A0A8X6XEF3_9ARAC</name>
<feature type="region of interest" description="Disordered" evidence="1">
    <location>
        <begin position="147"/>
        <end position="168"/>
    </location>
</feature>
<dbReference type="Proteomes" id="UP000886998">
    <property type="component" value="Unassembled WGS sequence"/>
</dbReference>
<gene>
    <name evidence="2" type="ORF">TNIN_53701</name>
</gene>
<sequence>MERYERRKNAHRALELQIPIHPCIDGKSSAIEQMSQGDPDLPPTPCRHQVVLTSRSKLGVRIEATEKSVLFRTDSESCPDASISITCRHGFELGPEKRDNGMELLLPSSNTLNPELRKTTGSRQRHKEVCHHHRKFQVDHQRTNIKWNNGRKRSHPDRDNFQSLIHYG</sequence>
<evidence type="ECO:0000313" key="2">
    <source>
        <dbReference type="EMBL" id="GFY52253.1"/>
    </source>
</evidence>
<feature type="region of interest" description="Disordered" evidence="1">
    <location>
        <begin position="99"/>
        <end position="127"/>
    </location>
</feature>
<protein>
    <submittedName>
        <fullName evidence="2">Uncharacterized protein</fullName>
    </submittedName>
</protein>
<dbReference type="AlphaFoldDB" id="A0A8X6XEF3"/>
<evidence type="ECO:0000313" key="3">
    <source>
        <dbReference type="Proteomes" id="UP000886998"/>
    </source>
</evidence>
<proteinExistence type="predicted"/>
<dbReference type="EMBL" id="BMAV01008579">
    <property type="protein sequence ID" value="GFY52253.1"/>
    <property type="molecule type" value="Genomic_DNA"/>
</dbReference>
<accession>A0A8X6XEF3</accession>
<reference evidence="2" key="1">
    <citation type="submission" date="2020-08" db="EMBL/GenBank/DDBJ databases">
        <title>Multicomponent nature underlies the extraordinary mechanical properties of spider dragline silk.</title>
        <authorList>
            <person name="Kono N."/>
            <person name="Nakamura H."/>
            <person name="Mori M."/>
            <person name="Yoshida Y."/>
            <person name="Ohtoshi R."/>
            <person name="Malay A.D."/>
            <person name="Moran D.A.P."/>
            <person name="Tomita M."/>
            <person name="Numata K."/>
            <person name="Arakawa K."/>
        </authorList>
    </citation>
    <scope>NUCLEOTIDE SEQUENCE</scope>
</reference>
<keyword evidence="3" id="KW-1185">Reference proteome</keyword>
<evidence type="ECO:0000256" key="1">
    <source>
        <dbReference type="SAM" id="MobiDB-lite"/>
    </source>
</evidence>
<comment type="caution">
    <text evidence="2">The sequence shown here is derived from an EMBL/GenBank/DDBJ whole genome shotgun (WGS) entry which is preliminary data.</text>
</comment>
<organism evidence="2 3">
    <name type="scientific">Trichonephila inaurata madagascariensis</name>
    <dbReference type="NCBI Taxonomy" id="2747483"/>
    <lineage>
        <taxon>Eukaryota</taxon>
        <taxon>Metazoa</taxon>
        <taxon>Ecdysozoa</taxon>
        <taxon>Arthropoda</taxon>
        <taxon>Chelicerata</taxon>
        <taxon>Arachnida</taxon>
        <taxon>Araneae</taxon>
        <taxon>Araneomorphae</taxon>
        <taxon>Entelegynae</taxon>
        <taxon>Araneoidea</taxon>
        <taxon>Nephilidae</taxon>
        <taxon>Trichonephila</taxon>
        <taxon>Trichonephila inaurata</taxon>
    </lineage>
</organism>